<feature type="signal peptide" evidence="1">
    <location>
        <begin position="1"/>
        <end position="24"/>
    </location>
</feature>
<sequence>MMSASASAGAAFLVVVCAATSATAALQAVVGSIAPHRTPSSCIVGFWLCAFQPARILRMGNLPTDGPVDDTSAKQSDADDSIVVAPLPAGLTARAPFWQVRRSAESHL</sequence>
<evidence type="ECO:0008006" key="4">
    <source>
        <dbReference type="Google" id="ProtNLM"/>
    </source>
</evidence>
<comment type="caution">
    <text evidence="2">The sequence shown here is derived from an EMBL/GenBank/DDBJ whole genome shotgun (WGS) entry which is preliminary data.</text>
</comment>
<keyword evidence="1" id="KW-0732">Signal</keyword>
<evidence type="ECO:0000256" key="1">
    <source>
        <dbReference type="SAM" id="SignalP"/>
    </source>
</evidence>
<proteinExistence type="predicted"/>
<feature type="chain" id="PRO_5046098836" description="Secreted protein" evidence="1">
    <location>
        <begin position="25"/>
        <end position="108"/>
    </location>
</feature>
<name>A0ABN9UUR4_9DINO</name>
<reference evidence="2" key="1">
    <citation type="submission" date="2023-10" db="EMBL/GenBank/DDBJ databases">
        <authorList>
            <person name="Chen Y."/>
            <person name="Shah S."/>
            <person name="Dougan E. K."/>
            <person name="Thang M."/>
            <person name="Chan C."/>
        </authorList>
    </citation>
    <scope>NUCLEOTIDE SEQUENCE [LARGE SCALE GENOMIC DNA]</scope>
</reference>
<evidence type="ECO:0000313" key="3">
    <source>
        <dbReference type="Proteomes" id="UP001189429"/>
    </source>
</evidence>
<protein>
    <recommendedName>
        <fullName evidence="4">Secreted protein</fullName>
    </recommendedName>
</protein>
<accession>A0ABN9UUR4</accession>
<evidence type="ECO:0000313" key="2">
    <source>
        <dbReference type="EMBL" id="CAK0863845.1"/>
    </source>
</evidence>
<organism evidence="2 3">
    <name type="scientific">Prorocentrum cordatum</name>
    <dbReference type="NCBI Taxonomy" id="2364126"/>
    <lineage>
        <taxon>Eukaryota</taxon>
        <taxon>Sar</taxon>
        <taxon>Alveolata</taxon>
        <taxon>Dinophyceae</taxon>
        <taxon>Prorocentrales</taxon>
        <taxon>Prorocentraceae</taxon>
        <taxon>Prorocentrum</taxon>
    </lineage>
</organism>
<keyword evidence="3" id="KW-1185">Reference proteome</keyword>
<dbReference type="Proteomes" id="UP001189429">
    <property type="component" value="Unassembled WGS sequence"/>
</dbReference>
<gene>
    <name evidence="2" type="ORF">PCOR1329_LOCUS51883</name>
</gene>
<dbReference type="EMBL" id="CAUYUJ010016305">
    <property type="protein sequence ID" value="CAK0863845.1"/>
    <property type="molecule type" value="Genomic_DNA"/>
</dbReference>